<dbReference type="PROSITE" id="PS51232">
    <property type="entry name" value="GBD_FH3"/>
    <property type="match status" value="1"/>
</dbReference>
<evidence type="ECO:0000313" key="6">
    <source>
        <dbReference type="Proteomes" id="UP000332933"/>
    </source>
</evidence>
<evidence type="ECO:0000259" key="3">
    <source>
        <dbReference type="PROSITE" id="PS51444"/>
    </source>
</evidence>
<dbReference type="Gene3D" id="1.25.10.10">
    <property type="entry name" value="Leucine-rich Repeat Variant"/>
    <property type="match status" value="1"/>
</dbReference>
<dbReference type="EMBL" id="VJMH01000011">
    <property type="protein sequence ID" value="KAF0720481.1"/>
    <property type="molecule type" value="Genomic_DNA"/>
</dbReference>
<dbReference type="GO" id="GO:0003779">
    <property type="term" value="F:actin binding"/>
    <property type="evidence" value="ECO:0007669"/>
    <property type="project" value="InterPro"/>
</dbReference>
<dbReference type="GO" id="GO:0071203">
    <property type="term" value="C:WASH complex"/>
    <property type="evidence" value="ECO:0007669"/>
    <property type="project" value="InterPro"/>
</dbReference>
<evidence type="ECO:0000313" key="5">
    <source>
        <dbReference type="EMBL" id="VFT77500.1"/>
    </source>
</evidence>
<feature type="compositionally biased region" description="Pro residues" evidence="1">
    <location>
        <begin position="45"/>
        <end position="55"/>
    </location>
</feature>
<protein>
    <submittedName>
        <fullName evidence="5">Aste57867_274 protein</fullName>
    </submittedName>
</protein>
<feature type="region of interest" description="Disordered" evidence="1">
    <location>
        <begin position="1"/>
        <end position="56"/>
    </location>
</feature>
<dbReference type="PANTHER" id="PTHR45725:SF1">
    <property type="entry name" value="DISHEVELLED ASSOCIATED ACTIVATOR OF MORPHOGENESIS, ISOFORM D"/>
    <property type="match status" value="1"/>
</dbReference>
<dbReference type="GO" id="GO:0031267">
    <property type="term" value="F:small GTPase binding"/>
    <property type="evidence" value="ECO:0007669"/>
    <property type="project" value="InterPro"/>
</dbReference>
<dbReference type="Pfam" id="PF10152">
    <property type="entry name" value="CCDC53"/>
    <property type="match status" value="4"/>
</dbReference>
<dbReference type="Pfam" id="PF06367">
    <property type="entry name" value="Drf_FH3"/>
    <property type="match status" value="1"/>
</dbReference>
<dbReference type="SUPFAM" id="SSF48371">
    <property type="entry name" value="ARM repeat"/>
    <property type="match status" value="1"/>
</dbReference>
<feature type="compositionally biased region" description="Polar residues" evidence="1">
    <location>
        <begin position="1366"/>
        <end position="1376"/>
    </location>
</feature>
<dbReference type="SMART" id="SM00498">
    <property type="entry name" value="FH2"/>
    <property type="match status" value="1"/>
</dbReference>
<dbReference type="GO" id="GO:0030036">
    <property type="term" value="P:actin cytoskeleton organization"/>
    <property type="evidence" value="ECO:0007669"/>
    <property type="project" value="InterPro"/>
</dbReference>
<dbReference type="SUPFAM" id="SSF101447">
    <property type="entry name" value="Formin homology 2 domain (FH2 domain)"/>
    <property type="match status" value="1"/>
</dbReference>
<reference evidence="4" key="2">
    <citation type="submission" date="2019-06" db="EMBL/GenBank/DDBJ databases">
        <title>Genomics analysis of Aphanomyces spp. identifies a new class of oomycete effector associated with host adaptation.</title>
        <authorList>
            <person name="Gaulin E."/>
        </authorList>
    </citation>
    <scope>NUCLEOTIDE SEQUENCE</scope>
    <source>
        <strain evidence="4">CBS 578.67</strain>
    </source>
</reference>
<evidence type="ECO:0000259" key="2">
    <source>
        <dbReference type="PROSITE" id="PS51232"/>
    </source>
</evidence>
<dbReference type="InterPro" id="IPR042201">
    <property type="entry name" value="FH2_Formin_sf"/>
</dbReference>
<dbReference type="Proteomes" id="UP000332933">
    <property type="component" value="Unassembled WGS sequence"/>
</dbReference>
<proteinExistence type="predicted"/>
<name>A0A485K2M9_9STRA</name>
<feature type="compositionally biased region" description="Basic and acidic residues" evidence="1">
    <location>
        <begin position="12"/>
        <end position="29"/>
    </location>
</feature>
<dbReference type="Pfam" id="PF06371">
    <property type="entry name" value="Drf_GBD"/>
    <property type="match status" value="1"/>
</dbReference>
<dbReference type="PROSITE" id="PS51444">
    <property type="entry name" value="FH2"/>
    <property type="match status" value="1"/>
</dbReference>
<dbReference type="Pfam" id="PF02181">
    <property type="entry name" value="FH2"/>
    <property type="match status" value="1"/>
</dbReference>
<dbReference type="OrthoDB" id="1668162at2759"/>
<dbReference type="EMBL" id="CAADRA010000011">
    <property type="protein sequence ID" value="VFT77500.1"/>
    <property type="molecule type" value="Genomic_DNA"/>
</dbReference>
<dbReference type="InterPro" id="IPR019309">
    <property type="entry name" value="WASHC3"/>
</dbReference>
<dbReference type="InterPro" id="IPR015425">
    <property type="entry name" value="FH2_Formin"/>
</dbReference>
<keyword evidence="6" id="KW-1185">Reference proteome</keyword>
<dbReference type="Gene3D" id="1.20.58.2220">
    <property type="entry name" value="Formin, FH2 domain"/>
    <property type="match status" value="1"/>
</dbReference>
<dbReference type="SMART" id="SM01139">
    <property type="entry name" value="Drf_FH3"/>
    <property type="match status" value="1"/>
</dbReference>
<dbReference type="PANTHER" id="PTHR45725">
    <property type="entry name" value="FORMIN HOMOLOGY 2 FAMILY MEMBER"/>
    <property type="match status" value="1"/>
</dbReference>
<dbReference type="SMART" id="SM01140">
    <property type="entry name" value="Drf_GBD"/>
    <property type="match status" value="1"/>
</dbReference>
<reference evidence="5 6" key="1">
    <citation type="submission" date="2019-03" db="EMBL/GenBank/DDBJ databases">
        <authorList>
            <person name="Gaulin E."/>
            <person name="Dumas B."/>
        </authorList>
    </citation>
    <scope>NUCLEOTIDE SEQUENCE [LARGE SCALE GENOMIC DNA]</scope>
    <source>
        <strain evidence="5">CBS 568.67</strain>
    </source>
</reference>
<dbReference type="InterPro" id="IPR016024">
    <property type="entry name" value="ARM-type_fold"/>
</dbReference>
<evidence type="ECO:0000256" key="1">
    <source>
        <dbReference type="SAM" id="MobiDB-lite"/>
    </source>
</evidence>
<dbReference type="InterPro" id="IPR011989">
    <property type="entry name" value="ARM-like"/>
</dbReference>
<dbReference type="InterPro" id="IPR051425">
    <property type="entry name" value="Formin_Homology"/>
</dbReference>
<accession>A0A485K2M9</accession>
<dbReference type="InterPro" id="IPR014768">
    <property type="entry name" value="GBD/FH3_dom"/>
</dbReference>
<dbReference type="InterPro" id="IPR010472">
    <property type="entry name" value="FH3_dom"/>
</dbReference>
<feature type="region of interest" description="Disordered" evidence="1">
    <location>
        <begin position="1344"/>
        <end position="1376"/>
    </location>
</feature>
<sequence length="1376" mass="152405">MSMNPFKRWPTKRKDSKKDGRRESKRESLESPPSSHEVLERESPLVPPPMIPRPTEPSEIDALFREAVDKMALPKAAADRMWSLPLNQKWQLVQEWMKKEHELQHDIHADRQPMFWIQKLQNASMEEGGGPPITEEEARDMHVLMRGSNKEWLHKFHRLGGVTALCEYMAALSYQSLSDFDPADHTKAILLELLRCYKTLMNNTFGMELLLGSTDGHVDILARCLNYTAFSLQEITITVLELLSVLCWYSDRGQHVVLTAMTSYRRLHKERASYWSIVQCLKSTESSVELQAACLTFINTLVSASPRLEDRMSVRNDFLALDLLVVCHAIQTKLEAPPSPRGLYGVVVEKMTPAAKAFVKQVAVFEGLLHSDHADMEDALEAKLNVNNVDAVFGELKQWTQRHGFGDRLLHVLVALMGIPGEATIGAKMWELSEEALVNITSLHTFKDLEDAPRKLSFEWVRGIRQTVEEFQSQVQTIQTLQSTIAAMDAQSKRCHATVKERNQEIKDLNNKLEDIRLDQLKHQSIVPQTTQTELEMTNAGVQTESIHQATTTTQTDDVAIISVAAAVAPTPAYDKYLKLLKMGMPKEQVMLKCKADGLDMTYLESLTTTTLTTNEVAETPKVDPKYEKYVKLLKMGMPKDQVMLKCKADGLDPAVLDAPPPEASSEMTASMATATEVLMKAASYKALPTHVLTDGMAAAPDGTMVATETVSAPVDPRLEKYRKLLKMGMPREQVGLKMQSEGLDIALLVDVSLPLAATCEPVVEAAPLVDPAYEKLFKLLKMGMPMEQVQFKAKAAGLDPDKLALPPPPRASMAIPPQPTATLDSKYDKYFKLLKMGMPLEQVKLKAAADGLDASVLDGPASQPSVLPATLPTQKATCPCEATPIPAAPVTTAAPPASVVPKLPPKKSTLPSIKLRCLYWTPLPDAAVVGSIWSKMDDASKLPLDLTLLDKEFGQESGKKAPEANNATSSKFALHKPKVVHLVDSKRQQNCSIALSRFRMTPKDIKDAIVHLDDKVLTLDRIQSLEAMVPTAEELDLVKGYDGAVALLGETEKFFLAILDLPRLAQRLRAMHSTMTFATRYEDVKAKLKTLEQAYGDLKGSDKLVSVLEVVLVVGNYMNGGTARGGAWGFKLDILPKLSLVKATSTASKTLLHCIADFVFSTVPSASDFYESLKSLDDASTISFTLLQSDFRAIEASLEQIAQEIPHQDDPFGSKMGAFLSTAQADCQSLQRNMASFETHFHELTLSFGFDSSKPSGDVVSDLDIWPLKSAMCVFVQDAVHGFFGTWAEFCKTYKRVAIENERLREKQTKQDAKTKLDDHSKRDLFQQFTDTLEGDASDIVANYRSRHRHGDAPKKSVLPPPRRSISTVDGPATQ</sequence>
<organism evidence="5 6">
    <name type="scientific">Aphanomyces stellatus</name>
    <dbReference type="NCBI Taxonomy" id="120398"/>
    <lineage>
        <taxon>Eukaryota</taxon>
        <taxon>Sar</taxon>
        <taxon>Stramenopiles</taxon>
        <taxon>Oomycota</taxon>
        <taxon>Saprolegniomycetes</taxon>
        <taxon>Saprolegniales</taxon>
        <taxon>Verrucalvaceae</taxon>
        <taxon>Aphanomyces</taxon>
    </lineage>
</organism>
<feature type="domain" description="GBD/FH3" evidence="2">
    <location>
        <begin position="52"/>
        <end position="448"/>
    </location>
</feature>
<dbReference type="InterPro" id="IPR010473">
    <property type="entry name" value="GTPase-bd"/>
</dbReference>
<feature type="domain" description="FH2" evidence="3">
    <location>
        <begin position="906"/>
        <end position="1321"/>
    </location>
</feature>
<gene>
    <name evidence="5" type="primary">Aste57867_274</name>
    <name evidence="4" type="ORF">As57867_000274</name>
    <name evidence="5" type="ORF">ASTE57867_274</name>
</gene>
<evidence type="ECO:0000313" key="4">
    <source>
        <dbReference type="EMBL" id="KAF0720481.1"/>
    </source>
</evidence>